<proteinExistence type="predicted"/>
<gene>
    <name evidence="2" type="ORF">FN976_08760</name>
</gene>
<keyword evidence="1" id="KW-1133">Transmembrane helix</keyword>
<keyword evidence="1" id="KW-0812">Transmembrane</keyword>
<name>A0A562ZT74_9BURK</name>
<dbReference type="EMBL" id="VOBQ01000006">
    <property type="protein sequence ID" value="TWO71693.1"/>
    <property type="molecule type" value="Genomic_DNA"/>
</dbReference>
<dbReference type="OrthoDB" id="5465259at2"/>
<organism evidence="2 3">
    <name type="scientific">Caenimonas sedimenti</name>
    <dbReference type="NCBI Taxonomy" id="2596921"/>
    <lineage>
        <taxon>Bacteria</taxon>
        <taxon>Pseudomonadati</taxon>
        <taxon>Pseudomonadota</taxon>
        <taxon>Betaproteobacteria</taxon>
        <taxon>Burkholderiales</taxon>
        <taxon>Comamonadaceae</taxon>
        <taxon>Caenimonas</taxon>
    </lineage>
</organism>
<dbReference type="InterPro" id="IPR021279">
    <property type="entry name" value="DUF2721"/>
</dbReference>
<evidence type="ECO:0000256" key="1">
    <source>
        <dbReference type="SAM" id="Phobius"/>
    </source>
</evidence>
<keyword evidence="3" id="KW-1185">Reference proteome</keyword>
<accession>A0A562ZT74</accession>
<dbReference type="RefSeq" id="WP_145892634.1">
    <property type="nucleotide sequence ID" value="NZ_VOBQ01000006.1"/>
</dbReference>
<dbReference type="Pfam" id="PF11026">
    <property type="entry name" value="DUF2721"/>
    <property type="match status" value="1"/>
</dbReference>
<dbReference type="Proteomes" id="UP000318199">
    <property type="component" value="Unassembled WGS sequence"/>
</dbReference>
<reference evidence="2 3" key="1">
    <citation type="submission" date="2019-07" db="EMBL/GenBank/DDBJ databases">
        <title>Caenimonas sedimenti sp. nov., isolated from activated sludge.</title>
        <authorList>
            <person name="Xu J."/>
        </authorList>
    </citation>
    <scope>NUCLEOTIDE SEQUENCE [LARGE SCALE GENOMIC DNA]</scope>
    <source>
        <strain evidence="2 3">HX-9-20</strain>
    </source>
</reference>
<evidence type="ECO:0000313" key="3">
    <source>
        <dbReference type="Proteomes" id="UP000318199"/>
    </source>
</evidence>
<feature type="transmembrane region" description="Helical" evidence="1">
    <location>
        <begin position="77"/>
        <end position="101"/>
    </location>
</feature>
<keyword evidence="1" id="KW-0472">Membrane</keyword>
<feature type="transmembrane region" description="Helical" evidence="1">
    <location>
        <begin position="113"/>
        <end position="139"/>
    </location>
</feature>
<protein>
    <submittedName>
        <fullName evidence="2">DUF2721 domain-containing protein</fullName>
    </submittedName>
</protein>
<sequence>MAFPIDSAAVVHGIQLAVAPVFLLTAVSGMIGAVAGRLARIIDRARLVEDRARATEDAAALDRHARELEQLRLRGRLANGCIALLTSCAFLIGLTIIVLFLGETSALQVTRWALGGFLAGVVAFLLALLCFLAETVLATRLLDFQVTRR</sequence>
<feature type="transmembrane region" description="Helical" evidence="1">
    <location>
        <begin position="12"/>
        <end position="36"/>
    </location>
</feature>
<comment type="caution">
    <text evidence="2">The sequence shown here is derived from an EMBL/GenBank/DDBJ whole genome shotgun (WGS) entry which is preliminary data.</text>
</comment>
<evidence type="ECO:0000313" key="2">
    <source>
        <dbReference type="EMBL" id="TWO71693.1"/>
    </source>
</evidence>
<dbReference type="AlphaFoldDB" id="A0A562ZT74"/>